<accession>A0A8X6QBG0</accession>
<keyword evidence="2" id="KW-1185">Reference proteome</keyword>
<dbReference type="Proteomes" id="UP000887013">
    <property type="component" value="Unassembled WGS sequence"/>
</dbReference>
<sequence>MSYKCILEVKGPEPGISGVPGKQKVQRHVRCQLTTLRWRDGNPPLLSRSRITSDFSELSQQECPMKLERNSNSRCNSIVLH</sequence>
<dbReference type="OrthoDB" id="6449396at2759"/>
<organism evidence="1 2">
    <name type="scientific">Nephila pilipes</name>
    <name type="common">Giant wood spider</name>
    <name type="synonym">Nephila maculata</name>
    <dbReference type="NCBI Taxonomy" id="299642"/>
    <lineage>
        <taxon>Eukaryota</taxon>
        <taxon>Metazoa</taxon>
        <taxon>Ecdysozoa</taxon>
        <taxon>Arthropoda</taxon>
        <taxon>Chelicerata</taxon>
        <taxon>Arachnida</taxon>
        <taxon>Araneae</taxon>
        <taxon>Araneomorphae</taxon>
        <taxon>Entelegynae</taxon>
        <taxon>Araneoidea</taxon>
        <taxon>Nephilidae</taxon>
        <taxon>Nephila</taxon>
    </lineage>
</organism>
<name>A0A8X6QBG0_NEPPI</name>
<reference evidence="1" key="1">
    <citation type="submission" date="2020-08" db="EMBL/GenBank/DDBJ databases">
        <title>Multicomponent nature underlies the extraordinary mechanical properties of spider dragline silk.</title>
        <authorList>
            <person name="Kono N."/>
            <person name="Nakamura H."/>
            <person name="Mori M."/>
            <person name="Yoshida Y."/>
            <person name="Ohtoshi R."/>
            <person name="Malay A.D."/>
            <person name="Moran D.A.P."/>
            <person name="Tomita M."/>
            <person name="Numata K."/>
            <person name="Arakawa K."/>
        </authorList>
    </citation>
    <scope>NUCLEOTIDE SEQUENCE</scope>
</reference>
<evidence type="ECO:0000313" key="1">
    <source>
        <dbReference type="EMBL" id="GFU05271.1"/>
    </source>
</evidence>
<gene>
    <name evidence="1" type="ORF">NPIL_636351</name>
</gene>
<proteinExistence type="predicted"/>
<evidence type="ECO:0000313" key="2">
    <source>
        <dbReference type="Proteomes" id="UP000887013"/>
    </source>
</evidence>
<dbReference type="EMBL" id="BMAW01028032">
    <property type="protein sequence ID" value="GFU05271.1"/>
    <property type="molecule type" value="Genomic_DNA"/>
</dbReference>
<protein>
    <submittedName>
        <fullName evidence="1">Uncharacterized protein</fullName>
    </submittedName>
</protein>
<dbReference type="AlphaFoldDB" id="A0A8X6QBG0"/>
<comment type="caution">
    <text evidence="1">The sequence shown here is derived from an EMBL/GenBank/DDBJ whole genome shotgun (WGS) entry which is preliminary data.</text>
</comment>